<name>A0A7Y7WEU0_9PSED</name>
<dbReference type="EMBL" id="JACAPU010000017">
    <property type="protein sequence ID" value="NWB47988.1"/>
    <property type="molecule type" value="Genomic_DNA"/>
</dbReference>
<dbReference type="AlphaFoldDB" id="A0A7Y7WEU0"/>
<keyword evidence="2" id="KW-0255">Endonuclease</keyword>
<dbReference type="InterPro" id="IPR003615">
    <property type="entry name" value="HNH_nuc"/>
</dbReference>
<dbReference type="GO" id="GO:0004519">
    <property type="term" value="F:endonuclease activity"/>
    <property type="evidence" value="ECO:0007669"/>
    <property type="project" value="UniProtKB-KW"/>
</dbReference>
<organism evidence="2 3">
    <name type="scientific">Pseudomonas gingeri</name>
    <dbReference type="NCBI Taxonomy" id="117681"/>
    <lineage>
        <taxon>Bacteria</taxon>
        <taxon>Pseudomonadati</taxon>
        <taxon>Pseudomonadota</taxon>
        <taxon>Gammaproteobacteria</taxon>
        <taxon>Pseudomonadales</taxon>
        <taxon>Pseudomonadaceae</taxon>
        <taxon>Pseudomonas</taxon>
    </lineage>
</organism>
<accession>A0A7Y7WEU0</accession>
<sequence>MAAILEPIVYSEPSARFVKTYEAKKLSDKSGADWDDKANPLLVGLKREIKNHYLKAQDYTCAYCQQKIIVNHNGAWDTEHIAPRDSYPGFMFVPENLCVSCKDCNGAKSNKPVLANKKRRSFPRHSKDYTICHPHFDIYSKHIRVVGEAVLYLPKTKKGQALIEMCGLLRFVYSFADYEISDLNFGTKVVALGTELQNAQSTFEQIAIAQILRTMLDEGLRGAALTRLKQME</sequence>
<dbReference type="Pfam" id="PF01844">
    <property type="entry name" value="HNH"/>
    <property type="match status" value="1"/>
</dbReference>
<proteinExistence type="predicted"/>
<gene>
    <name evidence="2" type="ORF">HX829_15970</name>
</gene>
<reference evidence="2 3" key="1">
    <citation type="submission" date="2020-04" db="EMBL/GenBank/DDBJ databases">
        <title>Molecular characterization of pseudomonads from Agaricus bisporus reveal novel blotch 2 pathogens in Western Europe.</title>
        <authorList>
            <person name="Taparia T."/>
            <person name="Krijger M."/>
            <person name="Haynes E."/>
            <person name="Elpinstone J.G."/>
            <person name="Noble R."/>
            <person name="Van Der Wolf J."/>
        </authorList>
    </citation>
    <scope>NUCLEOTIDE SEQUENCE [LARGE SCALE GENOMIC DNA]</scope>
    <source>
        <strain evidence="2 3">F1001</strain>
    </source>
</reference>
<dbReference type="GO" id="GO:0003676">
    <property type="term" value="F:nucleic acid binding"/>
    <property type="evidence" value="ECO:0007669"/>
    <property type="project" value="InterPro"/>
</dbReference>
<dbReference type="InterPro" id="IPR002711">
    <property type="entry name" value="HNH"/>
</dbReference>
<evidence type="ECO:0000259" key="1">
    <source>
        <dbReference type="Pfam" id="PF01844"/>
    </source>
</evidence>
<dbReference type="Gene3D" id="1.10.30.50">
    <property type="match status" value="1"/>
</dbReference>
<keyword evidence="2" id="KW-0540">Nuclease</keyword>
<protein>
    <submittedName>
        <fullName evidence="2">HNH endonuclease</fullName>
    </submittedName>
</protein>
<evidence type="ECO:0000313" key="3">
    <source>
        <dbReference type="Proteomes" id="UP000582981"/>
    </source>
</evidence>
<dbReference type="CDD" id="cd00085">
    <property type="entry name" value="HNHc"/>
    <property type="match status" value="1"/>
</dbReference>
<evidence type="ECO:0000313" key="2">
    <source>
        <dbReference type="EMBL" id="NWB47988.1"/>
    </source>
</evidence>
<dbReference type="GO" id="GO:0008270">
    <property type="term" value="F:zinc ion binding"/>
    <property type="evidence" value="ECO:0007669"/>
    <property type="project" value="InterPro"/>
</dbReference>
<feature type="domain" description="HNH" evidence="1">
    <location>
        <begin position="61"/>
        <end position="111"/>
    </location>
</feature>
<dbReference type="Proteomes" id="UP000582981">
    <property type="component" value="Unassembled WGS sequence"/>
</dbReference>
<comment type="caution">
    <text evidence="2">The sequence shown here is derived from an EMBL/GenBank/DDBJ whole genome shotgun (WGS) entry which is preliminary data.</text>
</comment>
<keyword evidence="2" id="KW-0378">Hydrolase</keyword>